<evidence type="ECO:0000313" key="2">
    <source>
        <dbReference type="Proteomes" id="UP000253250"/>
    </source>
</evidence>
<reference evidence="1 2" key="1">
    <citation type="submission" date="2018-02" db="EMBL/GenBank/DDBJ databases">
        <title>Insights into the biology of acidophilic members of the Acidiferrobacteraceae family derived from comparative genomic analyses.</title>
        <authorList>
            <person name="Issotta F."/>
            <person name="Thyssen C."/>
            <person name="Mena C."/>
            <person name="Moya A."/>
            <person name="Bellenberg S."/>
            <person name="Sproer C."/>
            <person name="Covarrubias P.C."/>
            <person name="Sand W."/>
            <person name="Quatrini R."/>
            <person name="Vera M."/>
        </authorList>
    </citation>
    <scope>NUCLEOTIDE SEQUENCE [LARGE SCALE GENOMIC DNA]</scope>
    <source>
        <strain evidence="2">m-1</strain>
    </source>
</reference>
<proteinExistence type="predicted"/>
<name>A0A1C2G196_9GAMM</name>
<dbReference type="OrthoDB" id="5296715at2"/>
<dbReference type="AlphaFoldDB" id="A0A1C2G196"/>
<sequence length="104" mass="11472">MQGLLPSCPLYERVPTRDESGHLLSDFMMLIPGLGQRPGPECREVMGRVDGVLKGFPEVVFADMNLRLNLLWVSVRARPGVILDIACCLKFHVPEALLVGPKTS</sequence>
<comment type="caution">
    <text evidence="1">The sequence shown here is derived from an EMBL/GenBank/DDBJ whole genome shotgun (WGS) entry which is preliminary data.</text>
</comment>
<dbReference type="Proteomes" id="UP000253250">
    <property type="component" value="Unassembled WGS sequence"/>
</dbReference>
<dbReference type="STRING" id="163359.A9R16_12620"/>
<gene>
    <name evidence="1" type="ORF">C4900_09200</name>
</gene>
<keyword evidence="2" id="KW-1185">Reference proteome</keyword>
<protein>
    <submittedName>
        <fullName evidence="1">Uncharacterized protein</fullName>
    </submittedName>
</protein>
<accession>A0A1C2G196</accession>
<dbReference type="EMBL" id="PSYR01000002">
    <property type="protein sequence ID" value="RCN57155.1"/>
    <property type="molecule type" value="Genomic_DNA"/>
</dbReference>
<evidence type="ECO:0000313" key="1">
    <source>
        <dbReference type="EMBL" id="RCN57155.1"/>
    </source>
</evidence>
<organism evidence="1 2">
    <name type="scientific">Acidiferrobacter thiooxydans</name>
    <dbReference type="NCBI Taxonomy" id="163359"/>
    <lineage>
        <taxon>Bacteria</taxon>
        <taxon>Pseudomonadati</taxon>
        <taxon>Pseudomonadota</taxon>
        <taxon>Gammaproteobacteria</taxon>
        <taxon>Acidiferrobacterales</taxon>
        <taxon>Acidiferrobacteraceae</taxon>
        <taxon>Acidiferrobacter</taxon>
    </lineage>
</organism>